<gene>
    <name evidence="1" type="ORF">S03H2_30737</name>
</gene>
<feature type="non-terminal residue" evidence="1">
    <location>
        <position position="1"/>
    </location>
</feature>
<comment type="caution">
    <text evidence="1">The sequence shown here is derived from an EMBL/GenBank/DDBJ whole genome shotgun (WGS) entry which is preliminary data.</text>
</comment>
<name>X1HX66_9ZZZZ</name>
<proteinExistence type="predicted"/>
<reference evidence="1" key="1">
    <citation type="journal article" date="2014" name="Front. Microbiol.">
        <title>High frequency of phylogenetically diverse reductive dehalogenase-homologous genes in deep subseafloor sedimentary metagenomes.</title>
        <authorList>
            <person name="Kawai M."/>
            <person name="Futagami T."/>
            <person name="Toyoda A."/>
            <person name="Takaki Y."/>
            <person name="Nishi S."/>
            <person name="Hori S."/>
            <person name="Arai W."/>
            <person name="Tsubouchi T."/>
            <person name="Morono Y."/>
            <person name="Uchiyama I."/>
            <person name="Ito T."/>
            <person name="Fujiyama A."/>
            <person name="Inagaki F."/>
            <person name="Takami H."/>
        </authorList>
    </citation>
    <scope>NUCLEOTIDE SEQUENCE</scope>
    <source>
        <strain evidence="1">Expedition CK06-06</strain>
    </source>
</reference>
<organism evidence="1">
    <name type="scientific">marine sediment metagenome</name>
    <dbReference type="NCBI Taxonomy" id="412755"/>
    <lineage>
        <taxon>unclassified sequences</taxon>
        <taxon>metagenomes</taxon>
        <taxon>ecological metagenomes</taxon>
    </lineage>
</organism>
<accession>X1HX66</accession>
<protein>
    <submittedName>
        <fullName evidence="1">Uncharacterized protein</fullName>
    </submittedName>
</protein>
<sequence>EMEKTLAGCYRIKAKKRGVNNGLYTYYHSCAFNP</sequence>
<evidence type="ECO:0000313" key="1">
    <source>
        <dbReference type="EMBL" id="GAH58414.1"/>
    </source>
</evidence>
<dbReference type="EMBL" id="BARU01018600">
    <property type="protein sequence ID" value="GAH58414.1"/>
    <property type="molecule type" value="Genomic_DNA"/>
</dbReference>
<dbReference type="AlphaFoldDB" id="X1HX66"/>